<evidence type="ECO:0000259" key="2">
    <source>
        <dbReference type="Pfam" id="PF00171"/>
    </source>
</evidence>
<dbReference type="EMBL" id="BAABHF010000017">
    <property type="protein sequence ID" value="GAA4492469.1"/>
    <property type="molecule type" value="Genomic_DNA"/>
</dbReference>
<dbReference type="SUPFAM" id="SSF53720">
    <property type="entry name" value="ALDH-like"/>
    <property type="match status" value="1"/>
</dbReference>
<dbReference type="Gene3D" id="3.40.605.10">
    <property type="entry name" value="Aldehyde Dehydrogenase, Chain A, domain 1"/>
    <property type="match status" value="1"/>
</dbReference>
<organism evidence="3 4">
    <name type="scientific">Actinoallomurus oryzae</name>
    <dbReference type="NCBI Taxonomy" id="502180"/>
    <lineage>
        <taxon>Bacteria</taxon>
        <taxon>Bacillati</taxon>
        <taxon>Actinomycetota</taxon>
        <taxon>Actinomycetes</taxon>
        <taxon>Streptosporangiales</taxon>
        <taxon>Thermomonosporaceae</taxon>
        <taxon>Actinoallomurus</taxon>
    </lineage>
</organism>
<feature type="domain" description="Aldehyde dehydrogenase" evidence="2">
    <location>
        <begin position="10"/>
        <end position="53"/>
    </location>
</feature>
<name>A0ABP8PWB0_9ACTN</name>
<proteinExistence type="predicted"/>
<reference evidence="4" key="1">
    <citation type="journal article" date="2019" name="Int. J. Syst. Evol. Microbiol.">
        <title>The Global Catalogue of Microorganisms (GCM) 10K type strain sequencing project: providing services to taxonomists for standard genome sequencing and annotation.</title>
        <authorList>
            <consortium name="The Broad Institute Genomics Platform"/>
            <consortium name="The Broad Institute Genome Sequencing Center for Infectious Disease"/>
            <person name="Wu L."/>
            <person name="Ma J."/>
        </authorList>
    </citation>
    <scope>NUCLEOTIDE SEQUENCE [LARGE SCALE GENOMIC DNA]</scope>
    <source>
        <strain evidence="4">JCM 17933</strain>
    </source>
</reference>
<evidence type="ECO:0000256" key="1">
    <source>
        <dbReference type="ARBA" id="ARBA00023002"/>
    </source>
</evidence>
<evidence type="ECO:0000313" key="3">
    <source>
        <dbReference type="EMBL" id="GAA4492469.1"/>
    </source>
</evidence>
<dbReference type="InterPro" id="IPR016161">
    <property type="entry name" value="Ald_DH/histidinol_DH"/>
</dbReference>
<dbReference type="InterPro" id="IPR016162">
    <property type="entry name" value="Ald_DH_N"/>
</dbReference>
<accession>A0ABP8PWB0</accession>
<comment type="caution">
    <text evidence="3">The sequence shown here is derived from an EMBL/GenBank/DDBJ whole genome shotgun (WGS) entry which is preliminary data.</text>
</comment>
<dbReference type="Proteomes" id="UP001500503">
    <property type="component" value="Unassembled WGS sequence"/>
</dbReference>
<keyword evidence="1" id="KW-0560">Oxidoreductase</keyword>
<dbReference type="InterPro" id="IPR015590">
    <property type="entry name" value="Aldehyde_DH_dom"/>
</dbReference>
<evidence type="ECO:0000313" key="4">
    <source>
        <dbReference type="Proteomes" id="UP001500503"/>
    </source>
</evidence>
<dbReference type="Pfam" id="PF00171">
    <property type="entry name" value="Aldedh"/>
    <property type="match status" value="1"/>
</dbReference>
<keyword evidence="4" id="KW-1185">Reference proteome</keyword>
<protein>
    <recommendedName>
        <fullName evidence="2">Aldehyde dehydrogenase domain-containing protein</fullName>
    </recommendedName>
</protein>
<sequence>MWTELYVSDPALVAGNTVVLKPSDTTPVTTLVPAEIAVEFIPPGVLNVLCGDRGTGRRRGPPDSADGLRHRIRTPGCAIDSVSVRSVAREVGDEPYARWRKTVRSLSR</sequence>
<gene>
    <name evidence="3" type="ORF">GCM10023191_028530</name>
</gene>